<proteinExistence type="predicted"/>
<keyword evidence="1" id="KW-0812">Transmembrane</keyword>
<name>A1ZQF4_MICM2</name>
<gene>
    <name evidence="2" type="ORF">M23134_08278</name>
</gene>
<protein>
    <submittedName>
        <fullName evidence="2">Uncharacterized protein</fullName>
    </submittedName>
</protein>
<dbReference type="Proteomes" id="UP000004095">
    <property type="component" value="Unassembled WGS sequence"/>
</dbReference>
<dbReference type="EMBL" id="AAWS01000024">
    <property type="protein sequence ID" value="EAY27326.1"/>
    <property type="molecule type" value="Genomic_DNA"/>
</dbReference>
<keyword evidence="3" id="KW-1185">Reference proteome</keyword>
<accession>A1ZQF4</accession>
<sequence length="37" mass="4306">MVRYTNMHCFLRLVVTYLLITSLPLLITYVSKITSSD</sequence>
<feature type="transmembrane region" description="Helical" evidence="1">
    <location>
        <begin position="9"/>
        <end position="30"/>
    </location>
</feature>
<evidence type="ECO:0000256" key="1">
    <source>
        <dbReference type="SAM" id="Phobius"/>
    </source>
</evidence>
<comment type="caution">
    <text evidence="2">The sequence shown here is derived from an EMBL/GenBank/DDBJ whole genome shotgun (WGS) entry which is preliminary data.</text>
</comment>
<evidence type="ECO:0000313" key="3">
    <source>
        <dbReference type="Proteomes" id="UP000004095"/>
    </source>
</evidence>
<keyword evidence="1" id="KW-0472">Membrane</keyword>
<keyword evidence="1" id="KW-1133">Transmembrane helix</keyword>
<evidence type="ECO:0000313" key="2">
    <source>
        <dbReference type="EMBL" id="EAY27326.1"/>
    </source>
</evidence>
<reference evidence="2 3" key="1">
    <citation type="submission" date="2007-01" db="EMBL/GenBank/DDBJ databases">
        <authorList>
            <person name="Haygood M."/>
            <person name="Podell S."/>
            <person name="Anderson C."/>
            <person name="Hopkinson B."/>
            <person name="Roe K."/>
            <person name="Barbeau K."/>
            <person name="Gaasterland T."/>
            <person name="Ferriera S."/>
            <person name="Johnson J."/>
            <person name="Kravitz S."/>
            <person name="Beeson K."/>
            <person name="Sutton G."/>
            <person name="Rogers Y.-H."/>
            <person name="Friedman R."/>
            <person name="Frazier M."/>
            <person name="Venter J.C."/>
        </authorList>
    </citation>
    <scope>NUCLEOTIDE SEQUENCE [LARGE SCALE GENOMIC DNA]</scope>
    <source>
        <strain evidence="2 3">ATCC 23134</strain>
    </source>
</reference>
<dbReference type="AlphaFoldDB" id="A1ZQF4"/>
<organism evidence="2 3">
    <name type="scientific">Microscilla marina ATCC 23134</name>
    <dbReference type="NCBI Taxonomy" id="313606"/>
    <lineage>
        <taxon>Bacteria</taxon>
        <taxon>Pseudomonadati</taxon>
        <taxon>Bacteroidota</taxon>
        <taxon>Cytophagia</taxon>
        <taxon>Cytophagales</taxon>
        <taxon>Microscillaceae</taxon>
        <taxon>Microscilla</taxon>
    </lineage>
</organism>